<dbReference type="RefSeq" id="WP_289962262.1">
    <property type="nucleotide sequence ID" value="NZ_JAUEOZ010000001.1"/>
</dbReference>
<gene>
    <name evidence="2" type="ORF">QWJ08_12910</name>
</gene>
<evidence type="ECO:0008006" key="4">
    <source>
        <dbReference type="Google" id="ProtNLM"/>
    </source>
</evidence>
<protein>
    <recommendedName>
        <fullName evidence="4">Spore coat protein U domain-containing protein</fullName>
    </recommendedName>
</protein>
<sequence>MKKSLIAIALISVPSIAMANWGSTNLGSSATVFDADRNATSSTTFEVTATVPKKCAFTPIGEVSFETLGSTTAAEETSFDFWCNNPNRKAKVKFDHGTLSSSRSNHDIAYSVMLEGDLPGISPAKHGGKPPKPDRDYVAVKVGSGYTVAQNTILVVPDAKGWEDAGLYSDTVTVNFKIF</sequence>
<evidence type="ECO:0000313" key="3">
    <source>
        <dbReference type="Proteomes" id="UP001169719"/>
    </source>
</evidence>
<keyword evidence="3" id="KW-1185">Reference proteome</keyword>
<organism evidence="2 3">
    <name type="scientific">Vibrio agarivorans</name>
    <dbReference type="NCBI Taxonomy" id="153622"/>
    <lineage>
        <taxon>Bacteria</taxon>
        <taxon>Pseudomonadati</taxon>
        <taxon>Pseudomonadota</taxon>
        <taxon>Gammaproteobacteria</taxon>
        <taxon>Vibrionales</taxon>
        <taxon>Vibrionaceae</taxon>
        <taxon>Vibrio</taxon>
    </lineage>
</organism>
<dbReference type="Proteomes" id="UP001169719">
    <property type="component" value="Unassembled WGS sequence"/>
</dbReference>
<name>A0ABT7Y2K6_9VIBR</name>
<evidence type="ECO:0000313" key="2">
    <source>
        <dbReference type="EMBL" id="MDN2482275.1"/>
    </source>
</evidence>
<evidence type="ECO:0000256" key="1">
    <source>
        <dbReference type="SAM" id="SignalP"/>
    </source>
</evidence>
<feature type="chain" id="PRO_5045094266" description="Spore coat protein U domain-containing protein" evidence="1">
    <location>
        <begin position="20"/>
        <end position="179"/>
    </location>
</feature>
<proteinExistence type="predicted"/>
<keyword evidence="1" id="KW-0732">Signal</keyword>
<dbReference type="EMBL" id="JAUEOZ010000001">
    <property type="protein sequence ID" value="MDN2482275.1"/>
    <property type="molecule type" value="Genomic_DNA"/>
</dbReference>
<comment type="caution">
    <text evidence="2">The sequence shown here is derived from an EMBL/GenBank/DDBJ whole genome shotgun (WGS) entry which is preliminary data.</text>
</comment>
<feature type="signal peptide" evidence="1">
    <location>
        <begin position="1"/>
        <end position="19"/>
    </location>
</feature>
<reference evidence="2" key="1">
    <citation type="submission" date="2024-05" db="EMBL/GenBank/DDBJ databases">
        <title>Genome Sequences of Four Agar- Degrading Marine Bacteria.</title>
        <authorList>
            <person name="Phillips E.K."/>
            <person name="Shaffer J.C."/>
            <person name="Henson M.W."/>
            <person name="Temperton B."/>
            <person name="Thrash C.J."/>
            <person name="Martin M.O."/>
        </authorList>
    </citation>
    <scope>NUCLEOTIDE SEQUENCE</scope>
    <source>
        <strain evidence="2">EKP203</strain>
    </source>
</reference>
<accession>A0ABT7Y2K6</accession>